<comment type="subcellular location">
    <subcellularLocation>
        <location evidence="2 11">Late endosome membrane</location>
        <topology evidence="2 11">Multi-pass membrane protein</topology>
    </subcellularLocation>
    <subcellularLocation>
        <location evidence="3 11">Lysosome membrane</location>
        <topology evidence="3 11">Multi-pass membrane protein</topology>
    </subcellularLocation>
</comment>
<sequence>MICKHYINVHGKEKKIIIMCPSCNEATPIRKPPGDKMFVRCICNCLLVCKTSARIIMCPRANCSTLIDIAQKTGRSA</sequence>
<keyword evidence="7 11" id="KW-0378">Hydrolase</keyword>
<protein>
    <recommendedName>
        <fullName evidence="4 11">Phosphatidylinositol-4,5-bisphosphate 4-phosphatase</fullName>
        <ecNumber evidence="4 11">3.1.3.78</ecNumber>
    </recommendedName>
</protein>
<dbReference type="EC" id="3.1.3.78" evidence="4 11"/>
<evidence type="ECO:0000313" key="13">
    <source>
        <dbReference type="Proteomes" id="UP000054359"/>
    </source>
</evidence>
<comment type="catalytic activity">
    <reaction evidence="1 11">
        <text>a 1,2-diacyl-sn-glycero-3-phospho-(1D-myo-inositol-4,5-bisphosphate) + H2O = a 1,2-diacyl-sn-glycero-3-phospho-(1D-myo-inositol-5-phosphate) + phosphate</text>
        <dbReference type="Rhea" id="RHEA:25674"/>
        <dbReference type="ChEBI" id="CHEBI:15377"/>
        <dbReference type="ChEBI" id="CHEBI:43474"/>
        <dbReference type="ChEBI" id="CHEBI:57795"/>
        <dbReference type="ChEBI" id="CHEBI:58456"/>
        <dbReference type="EC" id="3.1.3.78"/>
    </reaction>
</comment>
<evidence type="ECO:0000256" key="5">
    <source>
        <dbReference type="ARBA" id="ARBA00022692"/>
    </source>
</evidence>
<dbReference type="OrthoDB" id="6511211at2759"/>
<dbReference type="AlphaFoldDB" id="A0A087UXZ9"/>
<dbReference type="Pfam" id="PF09788">
    <property type="entry name" value="Tmemb_55A"/>
    <property type="match status" value="1"/>
</dbReference>
<gene>
    <name evidence="12" type="ORF">X975_10816</name>
</gene>
<evidence type="ECO:0000256" key="4">
    <source>
        <dbReference type="ARBA" id="ARBA00012936"/>
    </source>
</evidence>
<evidence type="ECO:0000313" key="12">
    <source>
        <dbReference type="EMBL" id="KFM82238.1"/>
    </source>
</evidence>
<dbReference type="GO" id="GO:0046856">
    <property type="term" value="P:phosphatidylinositol dephosphorylation"/>
    <property type="evidence" value="ECO:0007669"/>
    <property type="project" value="InterPro"/>
</dbReference>
<dbReference type="InterPro" id="IPR019178">
    <property type="entry name" value="PtdIns-P2-Ptase"/>
</dbReference>
<keyword evidence="9" id="KW-0472">Membrane</keyword>
<proteinExistence type="predicted"/>
<evidence type="ECO:0000256" key="6">
    <source>
        <dbReference type="ARBA" id="ARBA00022753"/>
    </source>
</evidence>
<dbReference type="GO" id="GO:0005886">
    <property type="term" value="C:plasma membrane"/>
    <property type="evidence" value="ECO:0007669"/>
    <property type="project" value="TreeGrafter"/>
</dbReference>
<feature type="non-terminal residue" evidence="12">
    <location>
        <position position="77"/>
    </location>
</feature>
<evidence type="ECO:0000256" key="2">
    <source>
        <dbReference type="ARBA" id="ARBA00004107"/>
    </source>
</evidence>
<keyword evidence="6 11" id="KW-0967">Endosome</keyword>
<dbReference type="EMBL" id="KK122208">
    <property type="protein sequence ID" value="KFM82238.1"/>
    <property type="molecule type" value="Genomic_DNA"/>
</dbReference>
<dbReference type="GO" id="GO:0030670">
    <property type="term" value="C:phagocytic vesicle membrane"/>
    <property type="evidence" value="ECO:0007669"/>
    <property type="project" value="TreeGrafter"/>
</dbReference>
<evidence type="ECO:0000256" key="3">
    <source>
        <dbReference type="ARBA" id="ARBA00004155"/>
    </source>
</evidence>
<keyword evidence="13" id="KW-1185">Reference proteome</keyword>
<accession>A0A087UXZ9</accession>
<dbReference type="PANTHER" id="PTHR21014">
    <property type="entry name" value="PHOSPHATIDYLINOSITOL-4,5-BISPHOSPHATE 4-PHOSPHATASE"/>
    <property type="match status" value="1"/>
</dbReference>
<evidence type="ECO:0000256" key="9">
    <source>
        <dbReference type="ARBA" id="ARBA00023136"/>
    </source>
</evidence>
<dbReference type="OMA" id="ICKHYIN"/>
<evidence type="ECO:0000256" key="11">
    <source>
        <dbReference type="RuleBase" id="RU365008"/>
    </source>
</evidence>
<dbReference type="GO" id="GO:0031902">
    <property type="term" value="C:late endosome membrane"/>
    <property type="evidence" value="ECO:0007669"/>
    <property type="project" value="UniProtKB-SubCell"/>
</dbReference>
<dbReference type="Proteomes" id="UP000054359">
    <property type="component" value="Unassembled WGS sequence"/>
</dbReference>
<dbReference type="PANTHER" id="PTHR21014:SF6">
    <property type="entry name" value="PHOSPHATIDYLINOSITOL-4,5-BISPHOSPHATE 4-PHOSPHATASE"/>
    <property type="match status" value="1"/>
</dbReference>
<keyword evidence="10 11" id="KW-0458">Lysosome</keyword>
<dbReference type="GO" id="GO:0005765">
    <property type="term" value="C:lysosomal membrane"/>
    <property type="evidence" value="ECO:0007669"/>
    <property type="project" value="UniProtKB-SubCell"/>
</dbReference>
<reference evidence="12 13" key="1">
    <citation type="submission" date="2013-11" db="EMBL/GenBank/DDBJ databases">
        <title>Genome sequencing of Stegodyphus mimosarum.</title>
        <authorList>
            <person name="Bechsgaard J."/>
        </authorList>
    </citation>
    <scope>NUCLEOTIDE SEQUENCE [LARGE SCALE GENOMIC DNA]</scope>
</reference>
<organism evidence="12 13">
    <name type="scientific">Stegodyphus mimosarum</name>
    <name type="common">African social velvet spider</name>
    <dbReference type="NCBI Taxonomy" id="407821"/>
    <lineage>
        <taxon>Eukaryota</taxon>
        <taxon>Metazoa</taxon>
        <taxon>Ecdysozoa</taxon>
        <taxon>Arthropoda</taxon>
        <taxon>Chelicerata</taxon>
        <taxon>Arachnida</taxon>
        <taxon>Araneae</taxon>
        <taxon>Araneomorphae</taxon>
        <taxon>Entelegynae</taxon>
        <taxon>Eresoidea</taxon>
        <taxon>Eresidae</taxon>
        <taxon>Stegodyphus</taxon>
    </lineage>
</organism>
<evidence type="ECO:0000256" key="10">
    <source>
        <dbReference type="ARBA" id="ARBA00023228"/>
    </source>
</evidence>
<name>A0A087UXZ9_STEMI</name>
<dbReference type="GO" id="GO:0034597">
    <property type="term" value="F:phosphatidylinositol-4,5-bisphosphate 4-phosphatase activity"/>
    <property type="evidence" value="ECO:0007669"/>
    <property type="project" value="UniProtKB-EC"/>
</dbReference>
<comment type="function">
    <text evidence="11">Catalyzes the hydrolysis of phosphatidylinositol-4,5-bisphosphate (PtdIns-4,5-P2) to phosphatidylinositol-4-phosphate (PtdIns-4-P).</text>
</comment>
<evidence type="ECO:0000256" key="1">
    <source>
        <dbReference type="ARBA" id="ARBA00001261"/>
    </source>
</evidence>
<evidence type="ECO:0000256" key="8">
    <source>
        <dbReference type="ARBA" id="ARBA00022989"/>
    </source>
</evidence>
<evidence type="ECO:0000256" key="7">
    <source>
        <dbReference type="ARBA" id="ARBA00022801"/>
    </source>
</evidence>
<keyword evidence="5 12" id="KW-0812">Transmembrane</keyword>
<keyword evidence="8" id="KW-1133">Transmembrane helix</keyword>
<dbReference type="STRING" id="407821.A0A087UXZ9"/>